<name>A0AC60P9R7_IXOPE</name>
<accession>A0AC60P9R7</accession>
<keyword evidence="2" id="KW-1185">Reference proteome</keyword>
<evidence type="ECO:0000313" key="1">
    <source>
        <dbReference type="EMBL" id="KAG0416170.1"/>
    </source>
</evidence>
<sequence>MHKATLSSILRGTLPAIWETPAPLFLKPLTAAKWEEIRRSVARPAAPLCILGDEAFPSKLYLMRPFPGRGLDRRRKVFKYRPSRGRRTVENAFGILVSRWRTFLGPMHAA</sequence>
<dbReference type="Proteomes" id="UP000805193">
    <property type="component" value="Unassembled WGS sequence"/>
</dbReference>
<protein>
    <submittedName>
        <fullName evidence="1">Uncharacterized protein</fullName>
    </submittedName>
</protein>
<comment type="caution">
    <text evidence="1">The sequence shown here is derived from an EMBL/GenBank/DDBJ whole genome shotgun (WGS) entry which is preliminary data.</text>
</comment>
<evidence type="ECO:0000313" key="2">
    <source>
        <dbReference type="Proteomes" id="UP000805193"/>
    </source>
</evidence>
<organism evidence="1 2">
    <name type="scientific">Ixodes persulcatus</name>
    <name type="common">Taiga tick</name>
    <dbReference type="NCBI Taxonomy" id="34615"/>
    <lineage>
        <taxon>Eukaryota</taxon>
        <taxon>Metazoa</taxon>
        <taxon>Ecdysozoa</taxon>
        <taxon>Arthropoda</taxon>
        <taxon>Chelicerata</taxon>
        <taxon>Arachnida</taxon>
        <taxon>Acari</taxon>
        <taxon>Parasitiformes</taxon>
        <taxon>Ixodida</taxon>
        <taxon>Ixodoidea</taxon>
        <taxon>Ixodidae</taxon>
        <taxon>Ixodinae</taxon>
        <taxon>Ixodes</taxon>
    </lineage>
</organism>
<gene>
    <name evidence="1" type="ORF">HPB47_006655</name>
</gene>
<dbReference type="EMBL" id="JABSTQ010010982">
    <property type="protein sequence ID" value="KAG0416170.1"/>
    <property type="molecule type" value="Genomic_DNA"/>
</dbReference>
<reference evidence="1 2" key="1">
    <citation type="journal article" date="2020" name="Cell">
        <title>Large-Scale Comparative Analyses of Tick Genomes Elucidate Their Genetic Diversity and Vector Capacities.</title>
        <authorList>
            <consortium name="Tick Genome and Microbiome Consortium (TIGMIC)"/>
            <person name="Jia N."/>
            <person name="Wang J."/>
            <person name="Shi W."/>
            <person name="Du L."/>
            <person name="Sun Y."/>
            <person name="Zhan W."/>
            <person name="Jiang J.F."/>
            <person name="Wang Q."/>
            <person name="Zhang B."/>
            <person name="Ji P."/>
            <person name="Bell-Sakyi L."/>
            <person name="Cui X.M."/>
            <person name="Yuan T.T."/>
            <person name="Jiang B.G."/>
            <person name="Yang W.F."/>
            <person name="Lam T.T."/>
            <person name="Chang Q.C."/>
            <person name="Ding S.J."/>
            <person name="Wang X.J."/>
            <person name="Zhu J.G."/>
            <person name="Ruan X.D."/>
            <person name="Zhao L."/>
            <person name="Wei J.T."/>
            <person name="Ye R.Z."/>
            <person name="Que T.C."/>
            <person name="Du C.H."/>
            <person name="Zhou Y.H."/>
            <person name="Cheng J.X."/>
            <person name="Dai P.F."/>
            <person name="Guo W.B."/>
            <person name="Han X.H."/>
            <person name="Huang E.J."/>
            <person name="Li L.F."/>
            <person name="Wei W."/>
            <person name="Gao Y.C."/>
            <person name="Liu J.Z."/>
            <person name="Shao H.Z."/>
            <person name="Wang X."/>
            <person name="Wang C.C."/>
            <person name="Yang T.C."/>
            <person name="Huo Q.B."/>
            <person name="Li W."/>
            <person name="Chen H.Y."/>
            <person name="Chen S.E."/>
            <person name="Zhou L.G."/>
            <person name="Ni X.B."/>
            <person name="Tian J.H."/>
            <person name="Sheng Y."/>
            <person name="Liu T."/>
            <person name="Pan Y.S."/>
            <person name="Xia L.Y."/>
            <person name="Li J."/>
            <person name="Zhao F."/>
            <person name="Cao W.C."/>
        </authorList>
    </citation>
    <scope>NUCLEOTIDE SEQUENCE [LARGE SCALE GENOMIC DNA]</scope>
    <source>
        <strain evidence="1">Iper-2018</strain>
    </source>
</reference>
<proteinExistence type="predicted"/>